<evidence type="ECO:0000256" key="7">
    <source>
        <dbReference type="ARBA" id="ARBA00023242"/>
    </source>
</evidence>
<evidence type="ECO:0000256" key="3">
    <source>
        <dbReference type="ARBA" id="ARBA00019618"/>
    </source>
</evidence>
<keyword evidence="5" id="KW-0805">Transcription regulation</keyword>
<dbReference type="AlphaFoldDB" id="A0A914US35"/>
<sequence length="155" mass="17073">MSTNGASLEDCHTNVFVLTELNGLKWKKFTCGQGSARGCTEIGEDAVLRAYGRCLSDNMLCAWRRVPGGGHGYPGNLGHKIELRLDAEKELWVFWYAEEPDNLESFTKTLNLASYSPSREPRPPCQSLRTDCGPEGNKGARTTANCARRASSRMG</sequence>
<evidence type="ECO:0000256" key="6">
    <source>
        <dbReference type="ARBA" id="ARBA00023163"/>
    </source>
</evidence>
<evidence type="ECO:0000256" key="8">
    <source>
        <dbReference type="SAM" id="MobiDB-lite"/>
    </source>
</evidence>
<comment type="subcellular location">
    <subcellularLocation>
        <location evidence="1">Nucleus</location>
    </subcellularLocation>
</comment>
<feature type="region of interest" description="Disordered" evidence="8">
    <location>
        <begin position="115"/>
        <end position="155"/>
    </location>
</feature>
<evidence type="ECO:0000256" key="5">
    <source>
        <dbReference type="ARBA" id="ARBA00023015"/>
    </source>
</evidence>
<evidence type="ECO:0000256" key="2">
    <source>
        <dbReference type="ARBA" id="ARBA00009354"/>
    </source>
</evidence>
<organism evidence="9 10">
    <name type="scientific">Plectus sambesii</name>
    <dbReference type="NCBI Taxonomy" id="2011161"/>
    <lineage>
        <taxon>Eukaryota</taxon>
        <taxon>Metazoa</taxon>
        <taxon>Ecdysozoa</taxon>
        <taxon>Nematoda</taxon>
        <taxon>Chromadorea</taxon>
        <taxon>Plectida</taxon>
        <taxon>Plectina</taxon>
        <taxon>Plectoidea</taxon>
        <taxon>Plectidae</taxon>
        <taxon>Plectus</taxon>
    </lineage>
</organism>
<dbReference type="PANTHER" id="PTHR48249">
    <property type="entry name" value="MEDIATOR OF RNA POLYMERASE II TRANSCRIPTION SUBUNIT 13"/>
    <property type="match status" value="1"/>
</dbReference>
<reference evidence="10" key="1">
    <citation type="submission" date="2022-11" db="UniProtKB">
        <authorList>
            <consortium name="WormBaseParasite"/>
        </authorList>
    </citation>
    <scope>IDENTIFICATION</scope>
</reference>
<keyword evidence="6" id="KW-0804">Transcription</keyword>
<comment type="similarity">
    <text evidence="2">Belongs to the Mediator complex subunit 13 family.</text>
</comment>
<protein>
    <recommendedName>
        <fullName evidence="3">Mediator of RNA polymerase II transcription subunit 13</fullName>
    </recommendedName>
</protein>
<dbReference type="WBParaSite" id="PSAMB.scaffold12154size2919.g34674.t1">
    <property type="protein sequence ID" value="PSAMB.scaffold12154size2919.g34674.t1"/>
    <property type="gene ID" value="PSAMB.scaffold12154size2919.g34674"/>
</dbReference>
<keyword evidence="4" id="KW-0678">Repressor</keyword>
<evidence type="ECO:0000256" key="1">
    <source>
        <dbReference type="ARBA" id="ARBA00004123"/>
    </source>
</evidence>
<evidence type="ECO:0000256" key="4">
    <source>
        <dbReference type="ARBA" id="ARBA00022491"/>
    </source>
</evidence>
<name>A0A914US35_9BILA</name>
<dbReference type="GO" id="GO:0045944">
    <property type="term" value="P:positive regulation of transcription by RNA polymerase II"/>
    <property type="evidence" value="ECO:0007669"/>
    <property type="project" value="TreeGrafter"/>
</dbReference>
<keyword evidence="7" id="KW-0539">Nucleus</keyword>
<evidence type="ECO:0000313" key="9">
    <source>
        <dbReference type="Proteomes" id="UP000887566"/>
    </source>
</evidence>
<evidence type="ECO:0000313" key="10">
    <source>
        <dbReference type="WBParaSite" id="PSAMB.scaffold12154size2919.g34674.t1"/>
    </source>
</evidence>
<dbReference type="InterPro" id="IPR051139">
    <property type="entry name" value="Mediator_complx_sub13"/>
</dbReference>
<dbReference type="GO" id="GO:0003713">
    <property type="term" value="F:transcription coactivator activity"/>
    <property type="evidence" value="ECO:0007669"/>
    <property type="project" value="TreeGrafter"/>
</dbReference>
<proteinExistence type="inferred from homology"/>
<dbReference type="PANTHER" id="PTHR48249:SF3">
    <property type="entry name" value="MEDIATOR OF RNA POLYMERASE II TRANSCRIPTION SUBUNIT 13"/>
    <property type="match status" value="1"/>
</dbReference>
<accession>A0A914US35</accession>
<keyword evidence="9" id="KW-1185">Reference proteome</keyword>
<dbReference type="GO" id="GO:0016592">
    <property type="term" value="C:mediator complex"/>
    <property type="evidence" value="ECO:0007669"/>
    <property type="project" value="TreeGrafter"/>
</dbReference>
<dbReference type="Proteomes" id="UP000887566">
    <property type="component" value="Unplaced"/>
</dbReference>